<dbReference type="AlphaFoldDB" id="A0A430FR97"/>
<reference evidence="3 4" key="1">
    <citation type="submission" date="2018-09" db="EMBL/GenBank/DDBJ databases">
        <title>Characterization of the phylogenetic diversity of five novel species belonging to the genus Bifidobacterium.</title>
        <authorList>
            <person name="Lugli G.A."/>
            <person name="Duranti S."/>
            <person name="Milani C."/>
        </authorList>
    </citation>
    <scope>NUCLEOTIDE SEQUENCE [LARGE SCALE GENOMIC DNA]</scope>
    <source>
        <strain evidence="3 4">2033B</strain>
    </source>
</reference>
<feature type="region of interest" description="Disordered" evidence="2">
    <location>
        <begin position="22"/>
        <end position="91"/>
    </location>
</feature>
<keyword evidence="4" id="KW-1185">Reference proteome</keyword>
<feature type="compositionally biased region" description="Basic and acidic residues" evidence="2">
    <location>
        <begin position="52"/>
        <end position="67"/>
    </location>
</feature>
<evidence type="ECO:0000313" key="3">
    <source>
        <dbReference type="EMBL" id="RSX55360.1"/>
    </source>
</evidence>
<feature type="compositionally biased region" description="Low complexity" evidence="2">
    <location>
        <begin position="24"/>
        <end position="47"/>
    </location>
</feature>
<protein>
    <submittedName>
        <fullName evidence="3">Cell division protein</fullName>
    </submittedName>
</protein>
<feature type="coiled-coil region" evidence="1">
    <location>
        <begin position="145"/>
        <end position="172"/>
    </location>
</feature>
<comment type="caution">
    <text evidence="3">The sequence shown here is derived from an EMBL/GenBank/DDBJ whole genome shotgun (WGS) entry which is preliminary data.</text>
</comment>
<keyword evidence="3" id="KW-0132">Cell division</keyword>
<organism evidence="3 4">
    <name type="scientific">Bifidobacterium samirii</name>
    <dbReference type="NCBI Taxonomy" id="2306974"/>
    <lineage>
        <taxon>Bacteria</taxon>
        <taxon>Bacillati</taxon>
        <taxon>Actinomycetota</taxon>
        <taxon>Actinomycetes</taxon>
        <taxon>Bifidobacteriales</taxon>
        <taxon>Bifidobacteriaceae</taxon>
        <taxon>Bifidobacterium</taxon>
    </lineage>
</organism>
<evidence type="ECO:0000256" key="2">
    <source>
        <dbReference type="SAM" id="MobiDB-lite"/>
    </source>
</evidence>
<keyword evidence="1" id="KW-0175">Coiled coil</keyword>
<dbReference type="Proteomes" id="UP000287470">
    <property type="component" value="Unassembled WGS sequence"/>
</dbReference>
<keyword evidence="3" id="KW-0131">Cell cycle</keyword>
<dbReference type="GO" id="GO:0051301">
    <property type="term" value="P:cell division"/>
    <property type="evidence" value="ECO:0007669"/>
    <property type="project" value="UniProtKB-KW"/>
</dbReference>
<sequence>MSDADFQPASTDAMTHAPFTDAGVADAAGRPAPSAVAAVSGDAADAGARPDGQSDRGDADARDDRRAAFPFDALPDLRDDPDAGSDPAAARSRDEFTTVYDIIDELESLLGEAKSGLFTPGVVKVDRDEFTDRLERLKAMLPVQLERASALMREAERRLETAQTQANAIVTAAQSRAADTIKDADEQARFLAGQENVTALARQKARAILDQAQSKADRLTQGADRYCVTVMEGLQQQLGKLDRDVQAGLNVLYERQRTAAEQLPHLDHNDYPEV</sequence>
<evidence type="ECO:0000256" key="1">
    <source>
        <dbReference type="SAM" id="Coils"/>
    </source>
</evidence>
<evidence type="ECO:0000313" key="4">
    <source>
        <dbReference type="Proteomes" id="UP000287470"/>
    </source>
</evidence>
<dbReference type="EMBL" id="QXGK01000013">
    <property type="protein sequence ID" value="RSX55360.1"/>
    <property type="molecule type" value="Genomic_DNA"/>
</dbReference>
<dbReference type="RefSeq" id="WP_241222905.1">
    <property type="nucleotide sequence ID" value="NZ_QXGK01000013.1"/>
</dbReference>
<accession>A0A430FR97</accession>
<name>A0A430FR97_9BIFI</name>
<gene>
    <name evidence="3" type="ORF">D2E24_1375</name>
</gene>
<proteinExistence type="predicted"/>